<dbReference type="FunFam" id="1.10.533.10:FF:000017">
    <property type="entry name" value="caspase-8 isoform X1"/>
    <property type="match status" value="1"/>
</dbReference>
<reference evidence="3" key="1">
    <citation type="submission" date="2025-08" db="UniProtKB">
        <authorList>
            <consortium name="Ensembl"/>
        </authorList>
    </citation>
    <scope>IDENTIFICATION</scope>
</reference>
<dbReference type="AlphaFoldDB" id="A0A2K6P9V5"/>
<dbReference type="Gene3D" id="1.10.533.10">
    <property type="entry name" value="Death Domain, Fas"/>
    <property type="match status" value="2"/>
</dbReference>
<keyword evidence="4" id="KW-1185">Reference proteome</keyword>
<evidence type="ECO:0000313" key="4">
    <source>
        <dbReference type="Proteomes" id="UP000233200"/>
    </source>
</evidence>
<dbReference type="GO" id="GO:0042981">
    <property type="term" value="P:regulation of apoptotic process"/>
    <property type="evidence" value="ECO:0007669"/>
    <property type="project" value="InterPro"/>
</dbReference>
<sequence>MDFSRNLYDIGEQLDSEDLASLKFLSLDCIPQRKQEPIKDALMLFQRLQEKRMLEENNLSFLKELLFRINRLDLLTTYLNTRKEEMERELQAPGRAQISAYRVMLYQISEEVSRSELRSFKFLLQEEISKCKLDDDMNLLDIFIEMEKRVILGEGKLDILKRVCAQVNKSLLKIINDYEEFSRGRNNLTLIYSGTCVCPPHSLLPHARLNVPALLFFFFETESYFVAQAGEQWHHLGSLQPPPPGFKQFSCLSLQRSWNYRRAPPRPANFVFLLEMGFHHVGLAGLKLLTSGDPPALASQSAGITGVSHRARPHLLS</sequence>
<dbReference type="CDD" id="cd08813">
    <property type="entry name" value="DED_Caspase_8_r2"/>
    <property type="match status" value="1"/>
</dbReference>
<reference evidence="3" key="2">
    <citation type="submission" date="2025-09" db="UniProtKB">
        <authorList>
            <consortium name="Ensembl"/>
        </authorList>
    </citation>
    <scope>IDENTIFICATION</scope>
</reference>
<dbReference type="CDD" id="cd08333">
    <property type="entry name" value="DED_Caspase_8_r1"/>
    <property type="match status" value="1"/>
</dbReference>
<gene>
    <name evidence="3" type="primary">CASP8</name>
</gene>
<dbReference type="Proteomes" id="UP000233200">
    <property type="component" value="Unplaced"/>
</dbReference>
<accession>A0A2K6P9V5</accession>
<protein>
    <submittedName>
        <fullName evidence="3">Caspase 8</fullName>
    </submittedName>
</protein>
<dbReference type="PANTHER" id="PTHR48169:SF7">
    <property type="entry name" value="CASPASE 10"/>
    <property type="match status" value="1"/>
</dbReference>
<dbReference type="InterPro" id="IPR011029">
    <property type="entry name" value="DEATH-like_dom_sf"/>
</dbReference>
<dbReference type="GeneTree" id="ENSGT00940000160319"/>
<dbReference type="SMART" id="SM00031">
    <property type="entry name" value="DED"/>
    <property type="match status" value="2"/>
</dbReference>
<dbReference type="Pfam" id="PF01335">
    <property type="entry name" value="DED"/>
    <property type="match status" value="2"/>
</dbReference>
<dbReference type="InterPro" id="IPR033170">
    <property type="entry name" value="Caspase-8_DED1"/>
</dbReference>
<feature type="domain" description="DED" evidence="2">
    <location>
        <begin position="2"/>
        <end position="80"/>
    </location>
</feature>
<dbReference type="GO" id="GO:0006915">
    <property type="term" value="P:apoptotic process"/>
    <property type="evidence" value="ECO:0007669"/>
    <property type="project" value="UniProtKB-KW"/>
</dbReference>
<name>A0A2K6P9V5_RHIRO</name>
<dbReference type="Ensembl" id="ENSRROT00000037387.1">
    <property type="protein sequence ID" value="ENSRROP00000013264.1"/>
    <property type="gene ID" value="ENSRROG00000030879.1"/>
</dbReference>
<dbReference type="PRINTS" id="PR02045">
    <property type="entry name" value="F138DOMAIN"/>
</dbReference>
<dbReference type="GO" id="GO:0004197">
    <property type="term" value="F:cysteine-type endopeptidase activity"/>
    <property type="evidence" value="ECO:0007669"/>
    <property type="project" value="InterPro"/>
</dbReference>
<organism evidence="3 4">
    <name type="scientific">Rhinopithecus roxellana</name>
    <name type="common">Golden snub-nosed monkey</name>
    <name type="synonym">Pygathrix roxellana</name>
    <dbReference type="NCBI Taxonomy" id="61622"/>
    <lineage>
        <taxon>Eukaryota</taxon>
        <taxon>Metazoa</taxon>
        <taxon>Chordata</taxon>
        <taxon>Craniata</taxon>
        <taxon>Vertebrata</taxon>
        <taxon>Euteleostomi</taxon>
        <taxon>Mammalia</taxon>
        <taxon>Eutheria</taxon>
        <taxon>Euarchontoglires</taxon>
        <taxon>Primates</taxon>
        <taxon>Haplorrhini</taxon>
        <taxon>Catarrhini</taxon>
        <taxon>Cercopithecidae</taxon>
        <taxon>Colobinae</taxon>
        <taxon>Rhinopithecus</taxon>
    </lineage>
</organism>
<evidence type="ECO:0000313" key="3">
    <source>
        <dbReference type="Ensembl" id="ENSRROP00000013264.1"/>
    </source>
</evidence>
<feature type="domain" description="DED" evidence="2">
    <location>
        <begin position="100"/>
        <end position="177"/>
    </location>
</feature>
<evidence type="ECO:0000259" key="2">
    <source>
        <dbReference type="PROSITE" id="PS50168"/>
    </source>
</evidence>
<proteinExistence type="predicted"/>
<dbReference type="PROSITE" id="PS50168">
    <property type="entry name" value="DED"/>
    <property type="match status" value="2"/>
</dbReference>
<dbReference type="SUPFAM" id="SSF47986">
    <property type="entry name" value="DEATH domain"/>
    <property type="match status" value="2"/>
</dbReference>
<keyword evidence="1" id="KW-0053">Apoptosis</keyword>
<dbReference type="GO" id="GO:0006508">
    <property type="term" value="P:proteolysis"/>
    <property type="evidence" value="ECO:0007669"/>
    <property type="project" value="InterPro"/>
</dbReference>
<dbReference type="PANTHER" id="PTHR48169">
    <property type="entry name" value="DED DOMAIN-CONTAINING PROTEIN"/>
    <property type="match status" value="1"/>
</dbReference>
<dbReference type="InterPro" id="IPR001875">
    <property type="entry name" value="DED_dom"/>
</dbReference>
<evidence type="ECO:0000256" key="1">
    <source>
        <dbReference type="ARBA" id="ARBA00022703"/>
    </source>
</evidence>
<dbReference type="FunFam" id="1.10.533.10:FF:000021">
    <property type="entry name" value="caspase-8 isoform X1"/>
    <property type="match status" value="1"/>
</dbReference>